<reference evidence="3" key="1">
    <citation type="journal article" date="2019" name="Int. J. Syst. Evol. Microbiol.">
        <title>The Global Catalogue of Microorganisms (GCM) 10K type strain sequencing project: providing services to taxonomists for standard genome sequencing and annotation.</title>
        <authorList>
            <consortium name="The Broad Institute Genomics Platform"/>
            <consortium name="The Broad Institute Genome Sequencing Center for Infectious Disease"/>
            <person name="Wu L."/>
            <person name="Ma J."/>
        </authorList>
    </citation>
    <scope>NUCLEOTIDE SEQUENCE [LARGE SCALE GENOMIC DNA]</scope>
    <source>
        <strain evidence="3">JCM 13006</strain>
    </source>
</reference>
<dbReference type="InterPro" id="IPR016181">
    <property type="entry name" value="Acyl_CoA_acyltransferase"/>
</dbReference>
<dbReference type="RefSeq" id="WP_345699464.1">
    <property type="nucleotide sequence ID" value="NZ_BAABIS010000001.1"/>
</dbReference>
<dbReference type="SUPFAM" id="SSF55729">
    <property type="entry name" value="Acyl-CoA N-acyltransferases (Nat)"/>
    <property type="match status" value="1"/>
</dbReference>
<dbReference type="PROSITE" id="PS51186">
    <property type="entry name" value="GNAT"/>
    <property type="match status" value="1"/>
</dbReference>
<dbReference type="Pfam" id="PF00583">
    <property type="entry name" value="Acetyltransf_1"/>
    <property type="match status" value="1"/>
</dbReference>
<dbReference type="Proteomes" id="UP001501752">
    <property type="component" value="Unassembled WGS sequence"/>
</dbReference>
<evidence type="ECO:0000313" key="2">
    <source>
        <dbReference type="EMBL" id="GAA4868531.1"/>
    </source>
</evidence>
<protein>
    <recommendedName>
        <fullName evidence="1">N-acetyltransferase domain-containing protein</fullName>
    </recommendedName>
</protein>
<feature type="domain" description="N-acetyltransferase" evidence="1">
    <location>
        <begin position="122"/>
        <end position="259"/>
    </location>
</feature>
<dbReference type="InterPro" id="IPR000182">
    <property type="entry name" value="GNAT_dom"/>
</dbReference>
<gene>
    <name evidence="2" type="ORF">GCM10023235_53990</name>
</gene>
<sequence>MSDAQQLAEAVSTFRRDFARRQAARVVEADGAFAVLDEEFSGSYEHNQLYVERADDPVALAGLADELLGGLRHRRIAVRDGALAEAAAPALLAAGYTHDVELLMVHRGPLPAGDGAGRVAEVGIAELRPAELEQWRRWLPDSTDAVLEQLVGRRKRRLDGADSVRTLAARDEDGEIGAWADLYVDRASGLAQIEDLATAEPRRGRGLGDAVLAAALHRAAAAPGHRLTFLVADAADWPQHWYARRGFTPIGRTHAFTRS</sequence>
<keyword evidence="3" id="KW-1185">Reference proteome</keyword>
<organism evidence="2 3">
    <name type="scientific">Kitasatospora terrestris</name>
    <dbReference type="NCBI Taxonomy" id="258051"/>
    <lineage>
        <taxon>Bacteria</taxon>
        <taxon>Bacillati</taxon>
        <taxon>Actinomycetota</taxon>
        <taxon>Actinomycetes</taxon>
        <taxon>Kitasatosporales</taxon>
        <taxon>Streptomycetaceae</taxon>
        <taxon>Kitasatospora</taxon>
    </lineage>
</organism>
<proteinExistence type="predicted"/>
<accession>A0ABP9E653</accession>
<evidence type="ECO:0000259" key="1">
    <source>
        <dbReference type="PROSITE" id="PS51186"/>
    </source>
</evidence>
<evidence type="ECO:0000313" key="3">
    <source>
        <dbReference type="Proteomes" id="UP001501752"/>
    </source>
</evidence>
<dbReference type="Gene3D" id="3.40.630.30">
    <property type="match status" value="1"/>
</dbReference>
<dbReference type="EMBL" id="BAABIS010000001">
    <property type="protein sequence ID" value="GAA4868531.1"/>
    <property type="molecule type" value="Genomic_DNA"/>
</dbReference>
<comment type="caution">
    <text evidence="2">The sequence shown here is derived from an EMBL/GenBank/DDBJ whole genome shotgun (WGS) entry which is preliminary data.</text>
</comment>
<name>A0ABP9E653_9ACTN</name>